<evidence type="ECO:0000256" key="1">
    <source>
        <dbReference type="ARBA" id="ARBA00004651"/>
    </source>
</evidence>
<dbReference type="AlphaFoldDB" id="A0A8B0SRX4"/>
<evidence type="ECO:0000256" key="6">
    <source>
        <dbReference type="SAM" id="Phobius"/>
    </source>
</evidence>
<dbReference type="EMBL" id="JAFMPM010000006">
    <property type="protein sequence ID" value="MBO0612905.1"/>
    <property type="molecule type" value="Genomic_DNA"/>
</dbReference>
<sequence>MLETILKGAMIASGLIIAIGAQNAFVLKQGLARHHIFWVALICFLCDAVLMSAGVLGLGALIKDSSIATCSLALLGSAFLFWYGFNAFRSAYQATSHLEAAASDATKTSLSAVITTTFALTLLNPHVYLDTVVILGGVAIALPLHDKLLFLLGAVSVSGIWFFGLGYGARLLSPLFQKPRTWQILDILIGIIMWTIAWGLLQADLCW</sequence>
<feature type="transmembrane region" description="Helical" evidence="6">
    <location>
        <begin position="150"/>
        <end position="172"/>
    </location>
</feature>
<dbReference type="EMBL" id="CP072748">
    <property type="protein sequence ID" value="QTX11642.1"/>
    <property type="molecule type" value="Genomic_DNA"/>
</dbReference>
<keyword evidence="5 6" id="KW-0472">Membrane</keyword>
<evidence type="ECO:0000313" key="7">
    <source>
        <dbReference type="EMBL" id="MBO0612905.1"/>
    </source>
</evidence>
<evidence type="ECO:0000256" key="5">
    <source>
        <dbReference type="ARBA" id="ARBA00023136"/>
    </source>
</evidence>
<feature type="transmembrane region" description="Helical" evidence="6">
    <location>
        <begin position="6"/>
        <end position="25"/>
    </location>
</feature>
<name>A0A8B0SRX4_9GAMM</name>
<evidence type="ECO:0000256" key="2">
    <source>
        <dbReference type="ARBA" id="ARBA00022475"/>
    </source>
</evidence>
<organism evidence="8">
    <name type="scientific">Thiothrix fructosivorans</name>
    <dbReference type="NCBI Taxonomy" id="111770"/>
    <lineage>
        <taxon>Bacteria</taxon>
        <taxon>Pseudomonadati</taxon>
        <taxon>Pseudomonadota</taxon>
        <taxon>Gammaproteobacteria</taxon>
        <taxon>Thiotrichales</taxon>
        <taxon>Thiotrichaceae</taxon>
        <taxon>Thiothrix</taxon>
    </lineage>
</organism>
<dbReference type="GO" id="GO:0015171">
    <property type="term" value="F:amino acid transmembrane transporter activity"/>
    <property type="evidence" value="ECO:0007669"/>
    <property type="project" value="TreeGrafter"/>
</dbReference>
<dbReference type="PANTHER" id="PTHR30086">
    <property type="entry name" value="ARGININE EXPORTER PROTEIN ARGO"/>
    <property type="match status" value="1"/>
</dbReference>
<reference evidence="7 9" key="1">
    <citation type="submission" date="2021-03" db="EMBL/GenBank/DDBJ databases">
        <title>Draft genome and methylome analysis of Thiotrix fructosivoruns ATCC 49748.</title>
        <authorList>
            <person name="Fomenkov A."/>
            <person name="Grabovich M.Y."/>
            <person name="Roberts R.J."/>
        </authorList>
    </citation>
    <scope>NUCLEOTIDE SEQUENCE [LARGE SCALE GENOMIC DNA]</scope>
    <source>
        <strain evidence="7 9">ATCC 49748</strain>
    </source>
</reference>
<feature type="transmembrane region" description="Helical" evidence="6">
    <location>
        <begin position="37"/>
        <end position="60"/>
    </location>
</feature>
<keyword evidence="4 6" id="KW-1133">Transmembrane helix</keyword>
<evidence type="ECO:0000256" key="4">
    <source>
        <dbReference type="ARBA" id="ARBA00022989"/>
    </source>
</evidence>
<accession>A0A8B0SRX4</accession>
<comment type="subcellular location">
    <subcellularLocation>
        <location evidence="1">Cell membrane</location>
        <topology evidence="1">Multi-pass membrane protein</topology>
    </subcellularLocation>
</comment>
<dbReference type="Proteomes" id="UP000664466">
    <property type="component" value="Unassembled WGS sequence"/>
</dbReference>
<dbReference type="GO" id="GO:0005886">
    <property type="term" value="C:plasma membrane"/>
    <property type="evidence" value="ECO:0007669"/>
    <property type="project" value="UniProtKB-SubCell"/>
</dbReference>
<feature type="transmembrane region" description="Helical" evidence="6">
    <location>
        <begin position="127"/>
        <end position="144"/>
    </location>
</feature>
<evidence type="ECO:0000313" key="8">
    <source>
        <dbReference type="EMBL" id="QTX11642.1"/>
    </source>
</evidence>
<evidence type="ECO:0000256" key="3">
    <source>
        <dbReference type="ARBA" id="ARBA00022692"/>
    </source>
</evidence>
<feature type="transmembrane region" description="Helical" evidence="6">
    <location>
        <begin position="66"/>
        <end position="85"/>
    </location>
</feature>
<feature type="transmembrane region" description="Helical" evidence="6">
    <location>
        <begin position="184"/>
        <end position="201"/>
    </location>
</feature>
<dbReference type="RefSeq" id="WP_207250633.1">
    <property type="nucleotide sequence ID" value="NZ_JAFMPM010000006.1"/>
</dbReference>
<evidence type="ECO:0000313" key="9">
    <source>
        <dbReference type="Proteomes" id="UP000664466"/>
    </source>
</evidence>
<dbReference type="Pfam" id="PF01810">
    <property type="entry name" value="LysE"/>
    <property type="match status" value="1"/>
</dbReference>
<dbReference type="PANTHER" id="PTHR30086:SF20">
    <property type="entry name" value="ARGININE EXPORTER PROTEIN ARGO-RELATED"/>
    <property type="match status" value="1"/>
</dbReference>
<protein>
    <submittedName>
        <fullName evidence="8">Amino acid transporter</fullName>
    </submittedName>
</protein>
<proteinExistence type="predicted"/>
<gene>
    <name evidence="8" type="ORF">J1836_004640</name>
    <name evidence="7" type="ORF">J1836_08190</name>
</gene>
<dbReference type="InterPro" id="IPR001123">
    <property type="entry name" value="LeuE-type"/>
</dbReference>
<keyword evidence="3 6" id="KW-0812">Transmembrane</keyword>
<keyword evidence="2" id="KW-1003">Cell membrane</keyword>
<keyword evidence="9" id="KW-1185">Reference proteome</keyword>
<reference evidence="8" key="2">
    <citation type="submission" date="2021-04" db="EMBL/GenBank/DDBJ databases">
        <title>Complete Genome and methylome analysis of Thiothrix fructosivorans ATCC 49748.</title>
        <authorList>
            <person name="Fomenkov A."/>
            <person name="Sun L."/>
            <person name="Vincze T."/>
            <person name="Grabovich M.Y."/>
            <person name="Roberts R.J."/>
        </authorList>
    </citation>
    <scope>NUCLEOTIDE SEQUENCE</scope>
    <source>
        <strain evidence="8">ATCC 49748</strain>
    </source>
</reference>